<reference evidence="4" key="1">
    <citation type="journal article" date="2017" name="Nat. Commun.">
        <title>The asparagus genome sheds light on the origin and evolution of a young Y chromosome.</title>
        <authorList>
            <person name="Harkess A."/>
            <person name="Zhou J."/>
            <person name="Xu C."/>
            <person name="Bowers J.E."/>
            <person name="Van der Hulst R."/>
            <person name="Ayyampalayam S."/>
            <person name="Mercati F."/>
            <person name="Riccardi P."/>
            <person name="McKain M.R."/>
            <person name="Kakrana A."/>
            <person name="Tang H."/>
            <person name="Ray J."/>
            <person name="Groenendijk J."/>
            <person name="Arikit S."/>
            <person name="Mathioni S.M."/>
            <person name="Nakano M."/>
            <person name="Shan H."/>
            <person name="Telgmann-Rauber A."/>
            <person name="Kanno A."/>
            <person name="Yue Z."/>
            <person name="Chen H."/>
            <person name="Li W."/>
            <person name="Chen Y."/>
            <person name="Xu X."/>
            <person name="Zhang Y."/>
            <person name="Luo S."/>
            <person name="Chen H."/>
            <person name="Gao J."/>
            <person name="Mao Z."/>
            <person name="Pires J.C."/>
            <person name="Luo M."/>
            <person name="Kudrna D."/>
            <person name="Wing R.A."/>
            <person name="Meyers B.C."/>
            <person name="Yi K."/>
            <person name="Kong H."/>
            <person name="Lavrijsen P."/>
            <person name="Sunseri F."/>
            <person name="Falavigna A."/>
            <person name="Ye Y."/>
            <person name="Leebens-Mack J.H."/>
            <person name="Chen G."/>
        </authorList>
    </citation>
    <scope>NUCLEOTIDE SEQUENCE [LARGE SCALE GENOMIC DNA]</scope>
    <source>
        <strain evidence="4">cv. DH0086</strain>
    </source>
</reference>
<accession>A0A5P1F5A1</accession>
<protein>
    <recommendedName>
        <fullName evidence="2">Retroviral polymerase SH3-like domain-containing protein</fullName>
    </recommendedName>
</protein>
<dbReference type="InterPro" id="IPR039537">
    <property type="entry name" value="Retrotran_Ty1/copia-like"/>
</dbReference>
<organism evidence="3 4">
    <name type="scientific">Asparagus officinalis</name>
    <name type="common">Garden asparagus</name>
    <dbReference type="NCBI Taxonomy" id="4686"/>
    <lineage>
        <taxon>Eukaryota</taxon>
        <taxon>Viridiplantae</taxon>
        <taxon>Streptophyta</taxon>
        <taxon>Embryophyta</taxon>
        <taxon>Tracheophyta</taxon>
        <taxon>Spermatophyta</taxon>
        <taxon>Magnoliopsida</taxon>
        <taxon>Liliopsida</taxon>
        <taxon>Asparagales</taxon>
        <taxon>Asparagaceae</taxon>
        <taxon>Asparagoideae</taxon>
        <taxon>Asparagus</taxon>
    </lineage>
</organism>
<feature type="compositionally biased region" description="Basic and acidic residues" evidence="1">
    <location>
        <begin position="153"/>
        <end position="168"/>
    </location>
</feature>
<dbReference type="OMA" id="AVHITAY"/>
<dbReference type="Gramene" id="ONK73556">
    <property type="protein sequence ID" value="ONK73556"/>
    <property type="gene ID" value="A4U43_C04F32850"/>
</dbReference>
<evidence type="ECO:0000256" key="1">
    <source>
        <dbReference type="SAM" id="MobiDB-lite"/>
    </source>
</evidence>
<feature type="domain" description="Retroviral polymerase SH3-like" evidence="2">
    <location>
        <begin position="66"/>
        <end position="128"/>
    </location>
</feature>
<evidence type="ECO:0000313" key="3">
    <source>
        <dbReference type="EMBL" id="ONK73556.1"/>
    </source>
</evidence>
<dbReference type="Proteomes" id="UP000243459">
    <property type="component" value="Chromosome 4"/>
</dbReference>
<dbReference type="InterPro" id="IPR057670">
    <property type="entry name" value="SH3_retrovirus"/>
</dbReference>
<sequence length="227" mass="26369">MNRTLIEHARSIRLHVGLPKIFWANAVHITAYLKNHGPSVPLDFRVLEEVWSDKKVNLLHLRVFGCVTYVHISDHVRDNLEAKSHKYTFIGYGLDEFGYRMWDDKNRKIVRSKNDIFNEEVMYKDMDNIKDSQSSRSSTKHVGGSEYMNLEELSNRRDNVSSDQRTEDTPGAEIGTQDDELRSSSRVPKPNPRYLSSLDYLLLTDSGEQECYEEAMQVSELEHVMQE</sequence>
<dbReference type="EMBL" id="CM007384">
    <property type="protein sequence ID" value="ONK73556.1"/>
    <property type="molecule type" value="Genomic_DNA"/>
</dbReference>
<dbReference type="AlphaFoldDB" id="A0A5P1F5A1"/>
<proteinExistence type="predicted"/>
<gene>
    <name evidence="3" type="ORF">A4U43_C04F32850</name>
</gene>
<name>A0A5P1F5A1_ASPOF</name>
<evidence type="ECO:0000313" key="4">
    <source>
        <dbReference type="Proteomes" id="UP000243459"/>
    </source>
</evidence>
<dbReference type="Pfam" id="PF25597">
    <property type="entry name" value="SH3_retrovirus"/>
    <property type="match status" value="1"/>
</dbReference>
<dbReference type="PANTHER" id="PTHR42648">
    <property type="entry name" value="TRANSPOSASE, PUTATIVE-RELATED"/>
    <property type="match status" value="1"/>
</dbReference>
<feature type="region of interest" description="Disordered" evidence="1">
    <location>
        <begin position="128"/>
        <end position="191"/>
    </location>
</feature>
<dbReference type="PANTHER" id="PTHR42648:SF28">
    <property type="entry name" value="TRANSPOSON-ENCODED PROTEIN WITH RIBONUCLEASE H-LIKE AND RETROVIRUS ZINC FINGER-LIKE DOMAINS"/>
    <property type="match status" value="1"/>
</dbReference>
<evidence type="ECO:0000259" key="2">
    <source>
        <dbReference type="Pfam" id="PF25597"/>
    </source>
</evidence>
<keyword evidence="4" id="KW-1185">Reference proteome</keyword>